<dbReference type="AlphaFoldDB" id="A0A2P5EHL8"/>
<accession>A0A2P5EHL8</accession>
<dbReference type="EMBL" id="JXTC01000153">
    <property type="protein sequence ID" value="PON85037.1"/>
    <property type="molecule type" value="Genomic_DNA"/>
</dbReference>
<organism evidence="1 2">
    <name type="scientific">Trema orientale</name>
    <name type="common">Charcoal tree</name>
    <name type="synonym">Celtis orientalis</name>
    <dbReference type="NCBI Taxonomy" id="63057"/>
    <lineage>
        <taxon>Eukaryota</taxon>
        <taxon>Viridiplantae</taxon>
        <taxon>Streptophyta</taxon>
        <taxon>Embryophyta</taxon>
        <taxon>Tracheophyta</taxon>
        <taxon>Spermatophyta</taxon>
        <taxon>Magnoliopsida</taxon>
        <taxon>eudicotyledons</taxon>
        <taxon>Gunneridae</taxon>
        <taxon>Pentapetalae</taxon>
        <taxon>rosids</taxon>
        <taxon>fabids</taxon>
        <taxon>Rosales</taxon>
        <taxon>Cannabaceae</taxon>
        <taxon>Trema</taxon>
    </lineage>
</organism>
<name>A0A2P5EHL8_TREOI</name>
<evidence type="ECO:0000313" key="2">
    <source>
        <dbReference type="Proteomes" id="UP000237000"/>
    </source>
</evidence>
<proteinExistence type="predicted"/>
<keyword evidence="2" id="KW-1185">Reference proteome</keyword>
<sequence>MPPSAFFRRNDGRQPLIFLTSSGCELYSPS</sequence>
<reference evidence="2" key="1">
    <citation type="submission" date="2016-06" db="EMBL/GenBank/DDBJ databases">
        <title>Parallel loss of symbiosis genes in relatives of nitrogen-fixing non-legume Parasponia.</title>
        <authorList>
            <person name="Van Velzen R."/>
            <person name="Holmer R."/>
            <person name="Bu F."/>
            <person name="Rutten L."/>
            <person name="Van Zeijl A."/>
            <person name="Liu W."/>
            <person name="Santuari L."/>
            <person name="Cao Q."/>
            <person name="Sharma T."/>
            <person name="Shen D."/>
            <person name="Roswanjaya Y."/>
            <person name="Wardhani T."/>
            <person name="Kalhor M.S."/>
            <person name="Jansen J."/>
            <person name="Van den Hoogen J."/>
            <person name="Gungor B."/>
            <person name="Hartog M."/>
            <person name="Hontelez J."/>
            <person name="Verver J."/>
            <person name="Yang W.-C."/>
            <person name="Schijlen E."/>
            <person name="Repin R."/>
            <person name="Schilthuizen M."/>
            <person name="Schranz E."/>
            <person name="Heidstra R."/>
            <person name="Miyata K."/>
            <person name="Fedorova E."/>
            <person name="Kohlen W."/>
            <person name="Bisseling T."/>
            <person name="Smit S."/>
            <person name="Geurts R."/>
        </authorList>
    </citation>
    <scope>NUCLEOTIDE SEQUENCE [LARGE SCALE GENOMIC DNA]</scope>
    <source>
        <strain evidence="2">cv. RG33-2</strain>
    </source>
</reference>
<dbReference type="Proteomes" id="UP000237000">
    <property type="component" value="Unassembled WGS sequence"/>
</dbReference>
<evidence type="ECO:0000313" key="1">
    <source>
        <dbReference type="EMBL" id="PON85037.1"/>
    </source>
</evidence>
<protein>
    <submittedName>
        <fullName evidence="1">Uncharacterized protein</fullName>
    </submittedName>
</protein>
<gene>
    <name evidence="1" type="ORF">TorRG33x02_191370</name>
</gene>
<dbReference type="InParanoid" id="A0A2P5EHL8"/>
<comment type="caution">
    <text evidence="1">The sequence shown here is derived from an EMBL/GenBank/DDBJ whole genome shotgun (WGS) entry which is preliminary data.</text>
</comment>